<evidence type="ECO:0000313" key="3">
    <source>
        <dbReference type="Proteomes" id="UP000614601"/>
    </source>
</evidence>
<dbReference type="EMBL" id="CAJFCW020000001">
    <property type="protein sequence ID" value="CAG9084263.1"/>
    <property type="molecule type" value="Genomic_DNA"/>
</dbReference>
<comment type="caution">
    <text evidence="2">The sequence shown here is derived from an EMBL/GenBank/DDBJ whole genome shotgun (WGS) entry which is preliminary data.</text>
</comment>
<name>A0A811JV17_9BILA</name>
<organism evidence="2 3">
    <name type="scientific">Bursaphelenchus okinawaensis</name>
    <dbReference type="NCBI Taxonomy" id="465554"/>
    <lineage>
        <taxon>Eukaryota</taxon>
        <taxon>Metazoa</taxon>
        <taxon>Ecdysozoa</taxon>
        <taxon>Nematoda</taxon>
        <taxon>Chromadorea</taxon>
        <taxon>Rhabditida</taxon>
        <taxon>Tylenchina</taxon>
        <taxon>Tylenchomorpha</taxon>
        <taxon>Aphelenchoidea</taxon>
        <taxon>Aphelenchoididae</taxon>
        <taxon>Bursaphelenchus</taxon>
    </lineage>
</organism>
<dbReference type="Proteomes" id="UP000614601">
    <property type="component" value="Unassembled WGS sequence"/>
</dbReference>
<gene>
    <name evidence="2" type="ORF">BOKJ2_LOCUS1766</name>
</gene>
<feature type="chain" id="PRO_5036220799" evidence="1">
    <location>
        <begin position="19"/>
        <end position="220"/>
    </location>
</feature>
<keyword evidence="3" id="KW-1185">Reference proteome</keyword>
<evidence type="ECO:0000256" key="1">
    <source>
        <dbReference type="SAM" id="SignalP"/>
    </source>
</evidence>
<reference evidence="2" key="1">
    <citation type="submission" date="2020-09" db="EMBL/GenBank/DDBJ databases">
        <authorList>
            <person name="Kikuchi T."/>
        </authorList>
    </citation>
    <scope>NUCLEOTIDE SEQUENCE</scope>
    <source>
        <strain evidence="2">SH1</strain>
    </source>
</reference>
<keyword evidence="1" id="KW-0732">Signal</keyword>
<evidence type="ECO:0000313" key="2">
    <source>
        <dbReference type="EMBL" id="CAD5207082.1"/>
    </source>
</evidence>
<proteinExistence type="predicted"/>
<protein>
    <submittedName>
        <fullName evidence="2">Uncharacterized protein</fullName>
    </submittedName>
</protein>
<dbReference type="Proteomes" id="UP000783686">
    <property type="component" value="Unassembled WGS sequence"/>
</dbReference>
<dbReference type="EMBL" id="CAJFDH010000001">
    <property type="protein sequence ID" value="CAD5207082.1"/>
    <property type="molecule type" value="Genomic_DNA"/>
</dbReference>
<dbReference type="AlphaFoldDB" id="A0A811JV17"/>
<accession>A0A811JV17</accession>
<feature type="signal peptide" evidence="1">
    <location>
        <begin position="1"/>
        <end position="18"/>
    </location>
</feature>
<sequence>MALLFFFLVLVPIGTVDGCLRTTVPAGFTIPPDLTTLPPTTLPPGNQDTCEVPEGTLGVTFDSDVNIDADASLGFTEQPVAKCTSCSTGTRYFFEPTTQDSMDNAAANSQEAAYIQCDDWSTACMCNSQNDCCSIDGSASSIDSVNIAVWCDSTGACQQYLSVGGDATVTITCPSGTTYTTDGSFPFSTSSAYFQVNAFSCSSCDGISSDPCQGPTVPVT</sequence>
<dbReference type="OrthoDB" id="10408250at2759"/>